<gene>
    <name evidence="2" type="ORF">C8Q69DRAFT_482277</name>
</gene>
<organism evidence="2 3">
    <name type="scientific">Byssochlamys spectabilis</name>
    <name type="common">Paecilomyces variotii</name>
    <dbReference type="NCBI Taxonomy" id="264951"/>
    <lineage>
        <taxon>Eukaryota</taxon>
        <taxon>Fungi</taxon>
        <taxon>Dikarya</taxon>
        <taxon>Ascomycota</taxon>
        <taxon>Pezizomycotina</taxon>
        <taxon>Eurotiomycetes</taxon>
        <taxon>Eurotiomycetidae</taxon>
        <taxon>Eurotiales</taxon>
        <taxon>Thermoascaceae</taxon>
        <taxon>Paecilomyces</taxon>
    </lineage>
</organism>
<dbReference type="VEuPathDB" id="FungiDB:C8Q69DRAFT_482277"/>
<proteinExistence type="predicted"/>
<dbReference type="RefSeq" id="XP_028481189.1">
    <property type="nucleotide sequence ID" value="XM_028631645.1"/>
</dbReference>
<dbReference type="GeneID" id="39600922"/>
<dbReference type="EMBL" id="RCNU01000019">
    <property type="protein sequence ID" value="RWQ91544.1"/>
    <property type="molecule type" value="Genomic_DNA"/>
</dbReference>
<evidence type="ECO:0000256" key="1">
    <source>
        <dbReference type="SAM" id="MobiDB-lite"/>
    </source>
</evidence>
<feature type="region of interest" description="Disordered" evidence="1">
    <location>
        <begin position="139"/>
        <end position="160"/>
    </location>
</feature>
<dbReference type="Proteomes" id="UP000283841">
    <property type="component" value="Unassembled WGS sequence"/>
</dbReference>
<comment type="caution">
    <text evidence="2">The sequence shown here is derived from an EMBL/GenBank/DDBJ whole genome shotgun (WGS) entry which is preliminary data.</text>
</comment>
<evidence type="ECO:0000313" key="2">
    <source>
        <dbReference type="EMBL" id="RWQ91544.1"/>
    </source>
</evidence>
<sequence>MASILPRSSTTPELSSSQVLISDSHYDPTYGLLPSHHFQNHRRFTRFLEDSFKNFERDNNQQYVMVGGVTEKIIDWLDANHRRLPPMRLCYDDPTGKLIIKFVSRRHERLHTQLMFIICEQLRNMGLEFNEFVVEGAGRQQGNNSRQKEPDNSFCPTNTRPNKDDCSTLVIEAGLSEGLNKLRNDAHFWLTQTNERIKIVILIHGSIDRKIITIERWQNVSHPRPQRTRSANPAKRPTRIQQLTIMKPNDSPPIVTNAPLILPLSEIFDTKPPRIMQDEISLPDSVLEQYAGAFFLTLP</sequence>
<keyword evidence="3" id="KW-1185">Reference proteome</keyword>
<dbReference type="AlphaFoldDB" id="A0A443HIB8"/>
<name>A0A443HIB8_BYSSP</name>
<accession>A0A443HIB8</accession>
<evidence type="ECO:0000313" key="3">
    <source>
        <dbReference type="Proteomes" id="UP000283841"/>
    </source>
</evidence>
<reference evidence="2 3" key="1">
    <citation type="journal article" date="2018" name="Front. Microbiol.">
        <title>Genomic and genetic insights into a cosmopolitan fungus, Paecilomyces variotii (Eurotiales).</title>
        <authorList>
            <person name="Urquhart A.S."/>
            <person name="Mondo S.J."/>
            <person name="Makela M.R."/>
            <person name="Hane J.K."/>
            <person name="Wiebenga A."/>
            <person name="He G."/>
            <person name="Mihaltcheva S."/>
            <person name="Pangilinan J."/>
            <person name="Lipzen A."/>
            <person name="Barry K."/>
            <person name="de Vries R.P."/>
            <person name="Grigoriev I.V."/>
            <person name="Idnurm A."/>
        </authorList>
    </citation>
    <scope>NUCLEOTIDE SEQUENCE [LARGE SCALE GENOMIC DNA]</scope>
    <source>
        <strain evidence="2 3">CBS 101075</strain>
    </source>
</reference>
<protein>
    <submittedName>
        <fullName evidence="2">Uncharacterized protein</fullName>
    </submittedName>
</protein>